<evidence type="ECO:0000313" key="3">
    <source>
        <dbReference type="Proteomes" id="UP000296049"/>
    </source>
</evidence>
<name>R0LG63_ANAPL</name>
<dbReference type="AlphaFoldDB" id="R0LG63"/>
<feature type="region of interest" description="Disordered" evidence="1">
    <location>
        <begin position="1"/>
        <end position="43"/>
    </location>
</feature>
<proteinExistence type="predicted"/>
<evidence type="ECO:0000313" key="2">
    <source>
        <dbReference type="EMBL" id="EOA99247.1"/>
    </source>
</evidence>
<organism evidence="2 3">
    <name type="scientific">Anas platyrhynchos</name>
    <name type="common">Mallard</name>
    <name type="synonym">Anas boschas</name>
    <dbReference type="NCBI Taxonomy" id="8839"/>
    <lineage>
        <taxon>Eukaryota</taxon>
        <taxon>Metazoa</taxon>
        <taxon>Chordata</taxon>
        <taxon>Craniata</taxon>
        <taxon>Vertebrata</taxon>
        <taxon>Euteleostomi</taxon>
        <taxon>Archelosauria</taxon>
        <taxon>Archosauria</taxon>
        <taxon>Dinosauria</taxon>
        <taxon>Saurischia</taxon>
        <taxon>Theropoda</taxon>
        <taxon>Coelurosauria</taxon>
        <taxon>Aves</taxon>
        <taxon>Neognathae</taxon>
        <taxon>Galloanserae</taxon>
        <taxon>Anseriformes</taxon>
        <taxon>Anatidae</taxon>
        <taxon>Anatinae</taxon>
        <taxon>Anas</taxon>
    </lineage>
</organism>
<accession>R0LG63</accession>
<keyword evidence="3" id="KW-1185">Reference proteome</keyword>
<protein>
    <submittedName>
        <fullName evidence="2">Uncharacterized protein</fullName>
    </submittedName>
</protein>
<gene>
    <name evidence="2" type="ORF">Anapl_07142</name>
</gene>
<sequence>MPLAVNHFRSMPDRTWQTPQAAEGPSLPVTESRFPLHTGPSPPQPIQGQVLKWFGFCLALKVRCPHSSQLRRRVSSIRGE</sequence>
<evidence type="ECO:0000256" key="1">
    <source>
        <dbReference type="SAM" id="MobiDB-lite"/>
    </source>
</evidence>
<dbReference type="Proteomes" id="UP000296049">
    <property type="component" value="Unassembled WGS sequence"/>
</dbReference>
<reference evidence="3" key="1">
    <citation type="journal article" date="2013" name="Nat. Genet.">
        <title>The duck genome and transcriptome provide insight into an avian influenza virus reservoir species.</title>
        <authorList>
            <person name="Huang Y."/>
            <person name="Li Y."/>
            <person name="Burt D.W."/>
            <person name="Chen H."/>
            <person name="Zhang Y."/>
            <person name="Qian W."/>
            <person name="Kim H."/>
            <person name="Gan S."/>
            <person name="Zhao Y."/>
            <person name="Li J."/>
            <person name="Yi K."/>
            <person name="Feng H."/>
            <person name="Zhu P."/>
            <person name="Li B."/>
            <person name="Liu Q."/>
            <person name="Fairley S."/>
            <person name="Magor K.E."/>
            <person name="Du Z."/>
            <person name="Hu X."/>
            <person name="Goodman L."/>
            <person name="Tafer H."/>
            <person name="Vignal A."/>
            <person name="Lee T."/>
            <person name="Kim K.W."/>
            <person name="Sheng Z."/>
            <person name="An Y."/>
            <person name="Searle S."/>
            <person name="Herrero J."/>
            <person name="Groenen M.A."/>
            <person name="Crooijmans R.P."/>
            <person name="Faraut T."/>
            <person name="Cai Q."/>
            <person name="Webster R.G."/>
            <person name="Aldridge J.R."/>
            <person name="Warren W.C."/>
            <person name="Bartschat S."/>
            <person name="Kehr S."/>
            <person name="Marz M."/>
            <person name="Stadler P.F."/>
            <person name="Smith J."/>
            <person name="Kraus R.H."/>
            <person name="Zhao Y."/>
            <person name="Ren L."/>
            <person name="Fei J."/>
            <person name="Morisson M."/>
            <person name="Kaiser P."/>
            <person name="Griffin D.K."/>
            <person name="Rao M."/>
            <person name="Pitel F."/>
            <person name="Wang J."/>
            <person name="Li N."/>
        </authorList>
    </citation>
    <scope>NUCLEOTIDE SEQUENCE [LARGE SCALE GENOMIC DNA]</scope>
</reference>
<dbReference type="EMBL" id="KB743356">
    <property type="protein sequence ID" value="EOA99247.1"/>
    <property type="molecule type" value="Genomic_DNA"/>
</dbReference>